<dbReference type="PANTHER" id="PTHR37984">
    <property type="entry name" value="PROTEIN CBG26694"/>
    <property type="match status" value="1"/>
</dbReference>
<dbReference type="SUPFAM" id="SSF56672">
    <property type="entry name" value="DNA/RNA polymerases"/>
    <property type="match status" value="1"/>
</dbReference>
<dbReference type="Gene3D" id="3.10.20.370">
    <property type="match status" value="1"/>
</dbReference>
<protein>
    <submittedName>
        <fullName evidence="10">Uncharacterized protein</fullName>
    </submittedName>
</protein>
<evidence type="ECO:0000259" key="9">
    <source>
        <dbReference type="Pfam" id="PF17917"/>
    </source>
</evidence>
<dbReference type="Pfam" id="PF00078">
    <property type="entry name" value="RVT_1"/>
    <property type="match status" value="1"/>
</dbReference>
<sequence>IYIQHHAHFEITSLATDTYICVYSNYFYNLSTKFDRICKHPYCDDVSHVDNTGVRIVLNKLTNPASVLIKAEELLSEYFLRKKYIEYETHVFRQAKQVTAETIDRFHTRLRKLVKNCEFTDDDREIKTQIIQGSLSQRLRRRVLRETMTLVQLLDNGRSFETSETQARGMAKNYNQRQTSKVNKRCYRCNGNYPHVGPCPAKGKACNICGKQNHFAAVCRSKQQGKRDDFTKNDQEQVTSSDEEYVFTTSGAKHNELEVHPTVTVTIGKENVDFIVNTGATVNLMEESDYLRLKGVTLQKSSTKIFSYDSDVPLKILAHELGVVTVVNKVHDADSAVPPPFVNKYKDVFSGIGKMRNYQEKLHIDKQLNQSPNPIEVYHFITHVGLRRYKRLNCGLSTAAEIFQEAIRSAIEGVPGSLNISDDIIVYGSTQDEHDKHLESVLKRLRQNNLTLNKSKCEFNKSSLCILVIPFLCGVSPDLKKVDAIRNVEVPKSEKEQDAKWHWKEEHQKSLSEIQRALSSQTTLTYFQPSLDTELLVDASPIGIGAILTQKENSANSTTRVIYYASRTLSDVEKRYSQIEREALAITWGCEKYHLYLYGEPFSVITDHKLLVTMFNDPAHQSPQRIKRWTLNLQPYEFTVEYKPGENNPADYLSRHPDRTNKQTRREEKVAEEYVNYIFTNAVPKALTQEEII</sequence>
<dbReference type="InterPro" id="IPR000477">
    <property type="entry name" value="RT_dom"/>
</dbReference>
<dbReference type="PANTHER" id="PTHR37984:SF5">
    <property type="entry name" value="PROTEIN NYNRIN-LIKE"/>
    <property type="match status" value="1"/>
</dbReference>
<dbReference type="Pfam" id="PF17917">
    <property type="entry name" value="RT_RNaseH"/>
    <property type="match status" value="1"/>
</dbReference>
<dbReference type="InterPro" id="IPR043128">
    <property type="entry name" value="Rev_trsase/Diguanyl_cyclase"/>
</dbReference>
<evidence type="ECO:0000313" key="10">
    <source>
        <dbReference type="EMBL" id="CAB4008236.1"/>
    </source>
</evidence>
<evidence type="ECO:0000256" key="6">
    <source>
        <dbReference type="ARBA" id="ARBA00022918"/>
    </source>
</evidence>
<keyword evidence="4" id="KW-0255">Endonuclease</keyword>
<dbReference type="GO" id="GO:0004519">
    <property type="term" value="F:endonuclease activity"/>
    <property type="evidence" value="ECO:0007669"/>
    <property type="project" value="UniProtKB-KW"/>
</dbReference>
<dbReference type="InterPro" id="IPR050951">
    <property type="entry name" value="Retrovirus_Pol_polyprotein"/>
</dbReference>
<evidence type="ECO:0000256" key="4">
    <source>
        <dbReference type="ARBA" id="ARBA00022759"/>
    </source>
</evidence>
<dbReference type="GO" id="GO:0016787">
    <property type="term" value="F:hydrolase activity"/>
    <property type="evidence" value="ECO:0007669"/>
    <property type="project" value="UniProtKB-KW"/>
</dbReference>
<accession>A0A6S7HSU2</accession>
<evidence type="ECO:0000256" key="7">
    <source>
        <dbReference type="SAM" id="MobiDB-lite"/>
    </source>
</evidence>
<feature type="region of interest" description="Disordered" evidence="7">
    <location>
        <begin position="647"/>
        <end position="667"/>
    </location>
</feature>
<dbReference type="GO" id="GO:0003964">
    <property type="term" value="F:RNA-directed DNA polymerase activity"/>
    <property type="evidence" value="ECO:0007669"/>
    <property type="project" value="UniProtKB-KW"/>
</dbReference>
<reference evidence="10" key="1">
    <citation type="submission" date="2020-04" db="EMBL/GenBank/DDBJ databases">
        <authorList>
            <person name="Alioto T."/>
            <person name="Alioto T."/>
            <person name="Gomez Garrido J."/>
        </authorList>
    </citation>
    <scope>NUCLEOTIDE SEQUENCE</scope>
    <source>
        <strain evidence="10">A484AB</strain>
    </source>
</reference>
<evidence type="ECO:0000256" key="5">
    <source>
        <dbReference type="ARBA" id="ARBA00022801"/>
    </source>
</evidence>
<organism evidence="10 11">
    <name type="scientific">Paramuricea clavata</name>
    <name type="common">Red gorgonian</name>
    <name type="synonym">Violescent sea-whip</name>
    <dbReference type="NCBI Taxonomy" id="317549"/>
    <lineage>
        <taxon>Eukaryota</taxon>
        <taxon>Metazoa</taxon>
        <taxon>Cnidaria</taxon>
        <taxon>Anthozoa</taxon>
        <taxon>Octocorallia</taxon>
        <taxon>Malacalcyonacea</taxon>
        <taxon>Plexauridae</taxon>
        <taxon>Paramuricea</taxon>
    </lineage>
</organism>
<proteinExistence type="predicted"/>
<dbReference type="FunFam" id="3.10.20.370:FF:000001">
    <property type="entry name" value="Retrovirus-related Pol polyprotein from transposon 17.6-like protein"/>
    <property type="match status" value="1"/>
</dbReference>
<evidence type="ECO:0000256" key="3">
    <source>
        <dbReference type="ARBA" id="ARBA00022722"/>
    </source>
</evidence>
<dbReference type="Gene3D" id="3.30.70.270">
    <property type="match status" value="1"/>
</dbReference>
<keyword evidence="1" id="KW-0808">Transferase</keyword>
<feature type="domain" description="Reverse transcriptase RNase H-like" evidence="9">
    <location>
        <begin position="529"/>
        <end position="636"/>
    </location>
</feature>
<dbReference type="Gene3D" id="3.10.10.10">
    <property type="entry name" value="HIV Type 1 Reverse Transcriptase, subunit A, domain 1"/>
    <property type="match status" value="1"/>
</dbReference>
<name>A0A6S7HSU2_PARCT</name>
<keyword evidence="11" id="KW-1185">Reference proteome</keyword>
<gene>
    <name evidence="10" type="ORF">PACLA_8A061251</name>
</gene>
<feature type="compositionally biased region" description="Basic and acidic residues" evidence="7">
    <location>
        <begin position="653"/>
        <end position="667"/>
    </location>
</feature>
<dbReference type="CDD" id="cd01647">
    <property type="entry name" value="RT_LTR"/>
    <property type="match status" value="1"/>
</dbReference>
<evidence type="ECO:0000313" key="11">
    <source>
        <dbReference type="Proteomes" id="UP001152795"/>
    </source>
</evidence>
<dbReference type="Proteomes" id="UP001152795">
    <property type="component" value="Unassembled WGS sequence"/>
</dbReference>
<evidence type="ECO:0000256" key="2">
    <source>
        <dbReference type="ARBA" id="ARBA00022695"/>
    </source>
</evidence>
<dbReference type="EMBL" id="CACRXK020006064">
    <property type="protein sequence ID" value="CAB4008236.1"/>
    <property type="molecule type" value="Genomic_DNA"/>
</dbReference>
<feature type="non-terminal residue" evidence="10">
    <location>
        <position position="693"/>
    </location>
</feature>
<dbReference type="AlphaFoldDB" id="A0A6S7HSU2"/>
<dbReference type="InterPro" id="IPR041373">
    <property type="entry name" value="RT_RNaseH"/>
</dbReference>
<dbReference type="OrthoDB" id="115435at2759"/>
<comment type="caution">
    <text evidence="10">The sequence shown here is derived from an EMBL/GenBank/DDBJ whole genome shotgun (WGS) entry which is preliminary data.</text>
</comment>
<evidence type="ECO:0000259" key="8">
    <source>
        <dbReference type="Pfam" id="PF00078"/>
    </source>
</evidence>
<keyword evidence="3" id="KW-0540">Nuclease</keyword>
<keyword evidence="6" id="KW-0695">RNA-directed DNA polymerase</keyword>
<keyword evidence="5" id="KW-0378">Hydrolase</keyword>
<dbReference type="InterPro" id="IPR043502">
    <property type="entry name" value="DNA/RNA_pol_sf"/>
</dbReference>
<keyword evidence="2" id="KW-0548">Nucleotidyltransferase</keyword>
<feature type="domain" description="Reverse transcriptase" evidence="8">
    <location>
        <begin position="384"/>
        <end position="461"/>
    </location>
</feature>
<dbReference type="Gene3D" id="4.10.60.10">
    <property type="entry name" value="Zinc finger, CCHC-type"/>
    <property type="match status" value="1"/>
</dbReference>
<dbReference type="CDD" id="cd09274">
    <property type="entry name" value="RNase_HI_RT_Ty3"/>
    <property type="match status" value="1"/>
</dbReference>
<evidence type="ECO:0000256" key="1">
    <source>
        <dbReference type="ARBA" id="ARBA00022679"/>
    </source>
</evidence>